<dbReference type="RefSeq" id="XP_024577714.1">
    <property type="nucleotide sequence ID" value="XM_024727104.1"/>
</dbReference>
<dbReference type="EMBL" id="CCYD01000553">
    <property type="protein sequence ID" value="CEG41345.1"/>
    <property type="molecule type" value="Genomic_DNA"/>
</dbReference>
<feature type="chain" id="PRO_5006058752" evidence="9">
    <location>
        <begin position="21"/>
        <end position="391"/>
    </location>
</feature>
<dbReference type="PANTHER" id="PTHR21212">
    <property type="entry name" value="BERNARDINELLI-SEIP CONGENITAL LIPODYSTROPHY 2 HOMOLOG BSCL2 PROTEIN"/>
    <property type="match status" value="1"/>
</dbReference>
<keyword evidence="4 8" id="KW-1133">Transmembrane helix</keyword>
<keyword evidence="5" id="KW-0443">Lipid metabolism</keyword>
<accession>A0A0P1AKY1</accession>
<feature type="signal peptide" evidence="9">
    <location>
        <begin position="1"/>
        <end position="20"/>
    </location>
</feature>
<dbReference type="InterPro" id="IPR009617">
    <property type="entry name" value="Seipin"/>
</dbReference>
<dbReference type="GO" id="GO:0006629">
    <property type="term" value="P:lipid metabolic process"/>
    <property type="evidence" value="ECO:0007669"/>
    <property type="project" value="UniProtKB-KW"/>
</dbReference>
<evidence type="ECO:0000256" key="9">
    <source>
        <dbReference type="SAM" id="SignalP"/>
    </source>
</evidence>
<evidence type="ECO:0000256" key="2">
    <source>
        <dbReference type="ARBA" id="ARBA00022692"/>
    </source>
</evidence>
<dbReference type="CDD" id="cd23995">
    <property type="entry name" value="Seipin_BSCL2_like"/>
    <property type="match status" value="1"/>
</dbReference>
<dbReference type="PANTHER" id="PTHR21212:SF0">
    <property type="entry name" value="SEIPIN"/>
    <property type="match status" value="1"/>
</dbReference>
<dbReference type="Pfam" id="PF06775">
    <property type="entry name" value="Seipin"/>
    <property type="match status" value="1"/>
</dbReference>
<dbReference type="OMA" id="DVFFNYG"/>
<keyword evidence="3" id="KW-0256">Endoplasmic reticulum</keyword>
<keyword evidence="2 8" id="KW-0812">Transmembrane</keyword>
<protein>
    <submittedName>
        <fullName evidence="10">Uncharacterized conserved protein</fullName>
    </submittedName>
</protein>
<evidence type="ECO:0000256" key="6">
    <source>
        <dbReference type="ARBA" id="ARBA00023136"/>
    </source>
</evidence>
<evidence type="ECO:0000256" key="3">
    <source>
        <dbReference type="ARBA" id="ARBA00022824"/>
    </source>
</evidence>
<keyword evidence="6 8" id="KW-0472">Membrane</keyword>
<evidence type="ECO:0000256" key="5">
    <source>
        <dbReference type="ARBA" id="ARBA00023098"/>
    </source>
</evidence>
<organism evidence="10 11">
    <name type="scientific">Plasmopara halstedii</name>
    <name type="common">Downy mildew of sunflower</name>
    <dbReference type="NCBI Taxonomy" id="4781"/>
    <lineage>
        <taxon>Eukaryota</taxon>
        <taxon>Sar</taxon>
        <taxon>Stramenopiles</taxon>
        <taxon>Oomycota</taxon>
        <taxon>Peronosporomycetes</taxon>
        <taxon>Peronosporales</taxon>
        <taxon>Peronosporaceae</taxon>
        <taxon>Plasmopara</taxon>
    </lineage>
</organism>
<name>A0A0P1AKY1_PLAHL</name>
<evidence type="ECO:0000313" key="10">
    <source>
        <dbReference type="EMBL" id="CEG41345.1"/>
    </source>
</evidence>
<dbReference type="GO" id="GO:0005789">
    <property type="term" value="C:endoplasmic reticulum membrane"/>
    <property type="evidence" value="ECO:0007669"/>
    <property type="project" value="UniProtKB-SubCell"/>
</dbReference>
<feature type="transmembrane region" description="Helical" evidence="8">
    <location>
        <begin position="58"/>
        <end position="80"/>
    </location>
</feature>
<dbReference type="AlphaFoldDB" id="A0A0P1AKY1"/>
<keyword evidence="9" id="KW-0732">Signal</keyword>
<comment type="subcellular location">
    <subcellularLocation>
        <location evidence="1">Endoplasmic reticulum membrane</location>
        <topology evidence="1">Multi-pass membrane protein</topology>
    </subcellularLocation>
</comment>
<dbReference type="Proteomes" id="UP000054928">
    <property type="component" value="Unassembled WGS sequence"/>
</dbReference>
<evidence type="ECO:0000256" key="8">
    <source>
        <dbReference type="SAM" id="Phobius"/>
    </source>
</evidence>
<dbReference type="STRING" id="4781.A0A0P1AKY1"/>
<reference evidence="11" key="1">
    <citation type="submission" date="2014-09" db="EMBL/GenBank/DDBJ databases">
        <authorList>
            <person name="Sharma Rahul"/>
            <person name="Thines Marco"/>
        </authorList>
    </citation>
    <scope>NUCLEOTIDE SEQUENCE [LARGE SCALE GENOMIC DNA]</scope>
</reference>
<evidence type="ECO:0000256" key="7">
    <source>
        <dbReference type="SAM" id="MobiDB-lite"/>
    </source>
</evidence>
<feature type="transmembrane region" description="Helical" evidence="8">
    <location>
        <begin position="274"/>
        <end position="297"/>
    </location>
</feature>
<keyword evidence="11" id="KW-1185">Reference proteome</keyword>
<dbReference type="GeneID" id="36406751"/>
<proteinExistence type="predicted"/>
<sequence>MTLMSWVPWTLLIALLPTNATELLQDDAQRQHFHEELMRVTKVYSKMLLFWAYRATQIFAAISFLFIMASLFYAVLYFLVIPSRFHEQDIFFHYGVHHKDMNKYMTFMPTVPKASLNLLDPNHQWQSLISTHKKTTQPVLVPGVKYDVIVELIVPESRTNVDVGMFMVSTTLFNDQEKELATSARPVTLHDMPLPVRWLKLAFWVVPYTLGFSEPAQTLRVTMINGYEESVEFPLTRVDIELNTPELQVYSAKLTVIAQLTGLRYLMYHWAVPTALLFILNIVFLESLALVILYAVYAIPQLSEEAIVDSAVLEVTAADAREKAKNLFETELPTETDVMTAEKIETLIGDRSFSSADVGEPLMTTENTTENSDNTHEDKVEVKMEPAVNSM</sequence>
<evidence type="ECO:0000313" key="11">
    <source>
        <dbReference type="Proteomes" id="UP000054928"/>
    </source>
</evidence>
<feature type="region of interest" description="Disordered" evidence="7">
    <location>
        <begin position="357"/>
        <end position="377"/>
    </location>
</feature>
<dbReference type="OrthoDB" id="3990054at2759"/>
<dbReference type="GO" id="GO:0140042">
    <property type="term" value="P:lipid droplet formation"/>
    <property type="evidence" value="ECO:0007669"/>
    <property type="project" value="UniProtKB-ARBA"/>
</dbReference>
<evidence type="ECO:0000256" key="4">
    <source>
        <dbReference type="ARBA" id="ARBA00022989"/>
    </source>
</evidence>
<evidence type="ECO:0000256" key="1">
    <source>
        <dbReference type="ARBA" id="ARBA00004477"/>
    </source>
</evidence>